<evidence type="ECO:0000259" key="10">
    <source>
        <dbReference type="PROSITE" id="PS52019"/>
    </source>
</evidence>
<dbReference type="Pfam" id="PF21089">
    <property type="entry name" value="PKS_DH_N"/>
    <property type="match status" value="1"/>
</dbReference>
<dbReference type="GO" id="GO:0044550">
    <property type="term" value="P:secondary metabolite biosynthetic process"/>
    <property type="evidence" value="ECO:0007669"/>
    <property type="project" value="TreeGrafter"/>
</dbReference>
<dbReference type="Pfam" id="PF00109">
    <property type="entry name" value="ketoacyl-synt"/>
    <property type="match status" value="1"/>
</dbReference>
<dbReference type="PANTHER" id="PTHR43775:SF29">
    <property type="entry name" value="ASPERFURANONE POLYKETIDE SYNTHASE AFOG-RELATED"/>
    <property type="match status" value="1"/>
</dbReference>
<dbReference type="GO" id="GO:0006633">
    <property type="term" value="P:fatty acid biosynthetic process"/>
    <property type="evidence" value="ECO:0007669"/>
    <property type="project" value="InterPro"/>
</dbReference>
<dbReference type="PANTHER" id="PTHR43775">
    <property type="entry name" value="FATTY ACID SYNTHASE"/>
    <property type="match status" value="1"/>
</dbReference>
<dbReference type="Pfam" id="PF08659">
    <property type="entry name" value="KR"/>
    <property type="match status" value="1"/>
</dbReference>
<dbReference type="InterPro" id="IPR020807">
    <property type="entry name" value="PKS_DH"/>
</dbReference>
<dbReference type="Pfam" id="PF14765">
    <property type="entry name" value="PS-DH"/>
    <property type="match status" value="1"/>
</dbReference>
<dbReference type="InterPro" id="IPR013968">
    <property type="entry name" value="PKS_KR"/>
</dbReference>
<keyword evidence="3" id="KW-0808">Transferase</keyword>
<dbReference type="InterPro" id="IPR016036">
    <property type="entry name" value="Malonyl_transacylase_ACP-bd"/>
</dbReference>
<dbReference type="CDD" id="cd05195">
    <property type="entry name" value="enoyl_red"/>
    <property type="match status" value="1"/>
</dbReference>
<dbReference type="GO" id="GO:0004312">
    <property type="term" value="F:fatty acid synthase activity"/>
    <property type="evidence" value="ECO:0007669"/>
    <property type="project" value="TreeGrafter"/>
</dbReference>
<dbReference type="InterPro" id="IPR050091">
    <property type="entry name" value="PKS_NRPS_Biosynth_Enz"/>
</dbReference>
<dbReference type="InterPro" id="IPR011032">
    <property type="entry name" value="GroES-like_sf"/>
</dbReference>
<evidence type="ECO:0000259" key="9">
    <source>
        <dbReference type="PROSITE" id="PS52004"/>
    </source>
</evidence>
<dbReference type="Gene3D" id="3.10.129.110">
    <property type="entry name" value="Polyketide synthase dehydratase"/>
    <property type="match status" value="1"/>
</dbReference>
<sequence>MAPYIEEEREGSNTNVSDGVPYIDNPELDGNGTEPIAIIGFSFKFPDDGDTPEGFWNMLLEQRYAAREFPADRVNVNGHYRKENRHNTIPMRGGNFLKDSIAAFDADFFNISPAEANALDPMQQRLLEVSYHAFENAGIPAESVAYSETSVYTGCFTHDYLLQTIKDTDDLPTYGAYGMGAAMLANRISHFYNLMGPSIAVDSACSSSAMALDFAVQSLRTRSSSMSLVAGSNLLFGPETFAMLSNLNMLSKDSRSYSFDSRANGYSRGEGIAVMLVKRLDDAIRDGNTIRAVIRATGANEDGKTPGITQPSQDAQQLLIKQTYEKAGLSRSLTRYCEAHGTGTPLGDPLESGAIGNCFRDYRSDTEPMYIGSVKSNIGHTEGASGLAGVIKAVFALENGIIPPNADFREINPRIDTDYLRIKIPTEPTPWPTEGLRRASVNSFGYGGANCHIVLDDAYNFLRLRGIVGKHKTAICPPGAESPINDLSEEDVSIVENPPKLIVISASDAGGAQRLTNSYGPYLMKKFFDGTADTEFFNSLVYTLDSHRSRLSYRTSIIAQSIEDLMEIGSELPPSRRARSTSLQLGFVFTGQGAQWHAMGRELLAYPIYRKSIEEASAHLNAMGCPWSAMDELRRSKEESKIDDPEYSQTLCTVVQVALVDLLNTVNIKPSAVVGHSSGEIGAAYAGRYISKQNAWKIAYQRGVVAAKLTRSTEHGSGAMMAVGLSNEDVQPHLNGVLEKCKAEIGLRVACVNSPTSTTIAGDEHLIDALLSHLNDQDTGIFARKLRVQVAYHSPQMQAVSNEYLESLGSLLKNAPTADTVPMISSVTGKLVEEKEVCNAEYWVANMVSPVLFSPAVMEMCSSKGFVDFLVELGPHSALEGPLREILKSKGMKPDVGYNSILKRNKPADMTLLHAVGNLWCDNYDVDIRRINELEAEQPVSRDMLIDLPAYEFDHSHKYWHESRLSKTYRLRNHLPHDYLGTRCVDWSPLDARWRLLLRVRDLPWIADHIVDNRKIYPGTGMLVMAIEAAKELADRQRKVLGFAIRDVDLSSAMELEGATEVLEVITSLKPRDRAGRDASVYDFDIISNTNPDWVRNVKGSIEIEYEEEEKWNAIQRNRFVEALTLRHQKDREECTEAVDEAHMYKKLKEWGLDYGPSFQRAREQFVSKDAAVADILTLKDEQYEPQPHIVHPATLDAIGHLCFTAYSAGGTKAIATAMPSTIEYAWISAHGLSAPNAKSVHTCSKIVKHTPRGFQAEVTGVSPSDANELCVYMKGCTMAFISEVRKDASQVELPNSAQQWFNILRKVDLSMLSWAEIEQYLLQHCGESAKPLDLACKYIELAAHQNPGLHVLQVGANTEDQTQHIFDSALDQEGSGVLSCASYDFLEGNEQTLTNIKASFARYGNKLSFYNSSSAEKSKQYEIVVALDIGQAQEEIDAVKNSLKFDGKLVVRSSVQETNVLSGLLSQHGFSGPTLTFKSHVDIENDIMIYTLAAQHCFAPRDSQRRVVFVGDFTNENHTSLVNEVSSQLVENKQYEIIRKSFVEASKDTEIKDSFMILLSDPGHLCMESMTEDSFSALQNIVSASTKLLWISDKGAEKLIGGSPVSTIMEGAARTLRMENSSLHMVLLTLESFGEKSARHVLPVLESMASRPTGSNYEQDYFEIDGRLYTDRLINSNHLKEAANARLESQYTETVKVADHDFKLEISQFAKLDTLHYVENSAEKQQLQKDEVDVRVSAIAIDSRDYKKAMGKGKNKHPRYSNMCAGVVTDTNHNGRFNVGDRVLVMGKNCFKSQVRTLDSHIFRLPNTIDPTQACERIPALMAMHYALTELGRWRQGDSVLLYSCTGILGEAAIQVCQQIGAKVCATVHSGEQSNKLYEKYQVPKTSIYSHQTFGIGYRPGFGGADVIICLDSPEDHLDWKFANKFARVVQVPSVSALSSGPPALQLPANITFSFLNFRQVVTERPHLLRNSFSSAIEFISNYPDRNPVAKFSVSRVVEAFQHVSDGKNHAVINLKPGDEITLTRNTKSKLHLDPNATYVISGGTGGIGRSMTRWCAERGARNLILLSRSGAKSEVAQELVSSLTAQGVNVEAPACDTANEGTLRAVLDDCLLRMPPIKGCMQASGAYKDLTFDRYDLEGWNTAIKSKATSSWNLHKLLPAGMDFFIMLSSVSPILGAISMSSYAGANSYQDGLARYRIEMGEKATAFNPGILHDIGFVTEFTDAQRDRLDRVGYFIPTWEAEINALLDIFCNPESPMTSVSQQRPIVGMNTVAQMEANGSEVPFEFRQPLWQHTLYTPAINTDESSANNQTDDVKTGIVNAESLDQAAVIATSALRKHLAVLLSTQEERVQDGTTVDSLIAIELRNWIGKTFSADVPVFEIVSASTWGALGTSIAEQVRETS</sequence>
<feature type="domain" description="PKS/mFAS DH" evidence="10">
    <location>
        <begin position="977"/>
        <end position="1288"/>
    </location>
</feature>
<evidence type="ECO:0000313" key="12">
    <source>
        <dbReference type="Proteomes" id="UP001152607"/>
    </source>
</evidence>
<comment type="caution">
    <text evidence="11">The sequence shown here is derived from an EMBL/GenBank/DDBJ whole genome shotgun (WGS) entry which is preliminary data.</text>
</comment>
<dbReference type="PROSITE" id="PS52004">
    <property type="entry name" value="KS3_2"/>
    <property type="match status" value="1"/>
</dbReference>
<dbReference type="InterPro" id="IPR020843">
    <property type="entry name" value="ER"/>
</dbReference>
<keyword evidence="12" id="KW-1185">Reference proteome</keyword>
<dbReference type="InterPro" id="IPR020841">
    <property type="entry name" value="PKS_Beta-ketoAc_synthase_dom"/>
</dbReference>
<feature type="region of interest" description="Disordered" evidence="7">
    <location>
        <begin position="1"/>
        <end position="21"/>
    </location>
</feature>
<evidence type="ECO:0000313" key="11">
    <source>
        <dbReference type="EMBL" id="CAI6333724.1"/>
    </source>
</evidence>
<accession>A0A9W4XJ05</accession>
<evidence type="ECO:0000256" key="7">
    <source>
        <dbReference type="SAM" id="MobiDB-lite"/>
    </source>
</evidence>
<dbReference type="Pfam" id="PF16197">
    <property type="entry name" value="KAsynt_C_assoc"/>
    <property type="match status" value="1"/>
</dbReference>
<dbReference type="InterPro" id="IPR056501">
    <property type="entry name" value="NAD-bd_HRPKS_sdrA"/>
</dbReference>
<dbReference type="PROSITE" id="PS00606">
    <property type="entry name" value="KS3_1"/>
    <property type="match status" value="1"/>
</dbReference>
<dbReference type="SMART" id="SM00826">
    <property type="entry name" value="PKS_DH"/>
    <property type="match status" value="1"/>
</dbReference>
<dbReference type="Pfam" id="PF23114">
    <property type="entry name" value="NAD-bd_HRPKS_sdrA"/>
    <property type="match status" value="1"/>
</dbReference>
<feature type="domain" description="Carrier" evidence="8">
    <location>
        <begin position="2323"/>
        <end position="2400"/>
    </location>
</feature>
<dbReference type="InterPro" id="IPR014043">
    <property type="entry name" value="Acyl_transferase_dom"/>
</dbReference>
<dbReference type="SMART" id="SM00827">
    <property type="entry name" value="PKS_AT"/>
    <property type="match status" value="1"/>
</dbReference>
<name>A0A9W4XJ05_9PLEO</name>
<dbReference type="Pfam" id="PF00698">
    <property type="entry name" value="Acyl_transf_1"/>
    <property type="match status" value="1"/>
</dbReference>
<gene>
    <name evidence="11" type="ORF">PDIGIT_LOCUS6772</name>
</gene>
<keyword evidence="4" id="KW-0560">Oxidoreductase</keyword>
<dbReference type="PROSITE" id="PS52019">
    <property type="entry name" value="PKS_MFAS_DH"/>
    <property type="match status" value="1"/>
</dbReference>
<dbReference type="InterPro" id="IPR042104">
    <property type="entry name" value="PKS_dehydratase_sf"/>
</dbReference>
<proteinExistence type="predicted"/>
<dbReference type="InterPro" id="IPR049552">
    <property type="entry name" value="PKS_DH_N"/>
</dbReference>
<dbReference type="Gene3D" id="3.40.50.720">
    <property type="entry name" value="NAD(P)-binding Rossmann-like Domain"/>
    <property type="match status" value="2"/>
</dbReference>
<dbReference type="Proteomes" id="UP001152607">
    <property type="component" value="Unassembled WGS sequence"/>
</dbReference>
<dbReference type="GO" id="GO:0004315">
    <property type="term" value="F:3-oxoacyl-[acyl-carrier-protein] synthase activity"/>
    <property type="evidence" value="ECO:0007669"/>
    <property type="project" value="InterPro"/>
</dbReference>
<evidence type="ECO:0000256" key="5">
    <source>
        <dbReference type="ARBA" id="ARBA00023268"/>
    </source>
</evidence>
<evidence type="ECO:0000259" key="8">
    <source>
        <dbReference type="PROSITE" id="PS50075"/>
    </source>
</evidence>
<dbReference type="Gene3D" id="3.40.47.10">
    <property type="match status" value="1"/>
</dbReference>
<evidence type="ECO:0000256" key="4">
    <source>
        <dbReference type="ARBA" id="ARBA00023002"/>
    </source>
</evidence>
<dbReference type="SUPFAM" id="SSF52151">
    <property type="entry name" value="FabD/lysophospholipase-like"/>
    <property type="match status" value="1"/>
</dbReference>
<feature type="active site" description="Proton acceptor; for dehydratase activity" evidence="6">
    <location>
        <position position="1009"/>
    </location>
</feature>
<dbReference type="InterPro" id="IPR014031">
    <property type="entry name" value="Ketoacyl_synth_C"/>
</dbReference>
<evidence type="ECO:0000256" key="2">
    <source>
        <dbReference type="ARBA" id="ARBA00022553"/>
    </source>
</evidence>
<dbReference type="InterPro" id="IPR032821">
    <property type="entry name" value="PKS_assoc"/>
</dbReference>
<keyword evidence="5" id="KW-0511">Multifunctional enzyme</keyword>
<dbReference type="InterPro" id="IPR036291">
    <property type="entry name" value="NAD(P)-bd_dom_sf"/>
</dbReference>
<dbReference type="SMART" id="SM00829">
    <property type="entry name" value="PKS_ER"/>
    <property type="match status" value="1"/>
</dbReference>
<feature type="region of interest" description="N-terminal hotdog fold" evidence="6">
    <location>
        <begin position="977"/>
        <end position="1109"/>
    </location>
</feature>
<dbReference type="CDD" id="cd05274">
    <property type="entry name" value="KR_FAS_SDR_x"/>
    <property type="match status" value="1"/>
</dbReference>
<evidence type="ECO:0000256" key="3">
    <source>
        <dbReference type="ARBA" id="ARBA00022679"/>
    </source>
</evidence>
<dbReference type="Pfam" id="PF02801">
    <property type="entry name" value="Ketoacyl-synt_C"/>
    <property type="match status" value="1"/>
</dbReference>
<dbReference type="EMBL" id="CAOQHR010000004">
    <property type="protein sequence ID" value="CAI6333724.1"/>
    <property type="molecule type" value="Genomic_DNA"/>
</dbReference>
<dbReference type="InterPro" id="IPR009081">
    <property type="entry name" value="PP-bd_ACP"/>
</dbReference>
<keyword evidence="1" id="KW-0596">Phosphopantetheine</keyword>
<dbReference type="SUPFAM" id="SSF51735">
    <property type="entry name" value="NAD(P)-binding Rossmann-fold domains"/>
    <property type="match status" value="2"/>
</dbReference>
<dbReference type="InterPro" id="IPR016035">
    <property type="entry name" value="Acyl_Trfase/lysoPLipase"/>
</dbReference>
<dbReference type="OrthoDB" id="329835at2759"/>
<dbReference type="InterPro" id="IPR018201">
    <property type="entry name" value="Ketoacyl_synth_AS"/>
</dbReference>
<dbReference type="SUPFAM" id="SSF50129">
    <property type="entry name" value="GroES-like"/>
    <property type="match status" value="1"/>
</dbReference>
<dbReference type="GO" id="GO:0016491">
    <property type="term" value="F:oxidoreductase activity"/>
    <property type="evidence" value="ECO:0007669"/>
    <property type="project" value="UniProtKB-KW"/>
</dbReference>
<dbReference type="SUPFAM" id="SSF53901">
    <property type="entry name" value="Thiolase-like"/>
    <property type="match status" value="1"/>
</dbReference>
<protein>
    <submittedName>
        <fullName evidence="11">Uncharacterized protein</fullName>
    </submittedName>
</protein>
<dbReference type="InterPro" id="IPR057326">
    <property type="entry name" value="KR_dom"/>
</dbReference>
<dbReference type="SMART" id="SM00822">
    <property type="entry name" value="PKS_KR"/>
    <property type="match status" value="1"/>
</dbReference>
<evidence type="ECO:0000256" key="1">
    <source>
        <dbReference type="ARBA" id="ARBA00022450"/>
    </source>
</evidence>
<feature type="active site" description="Proton donor; for dehydratase activity" evidence="6">
    <location>
        <position position="1197"/>
    </location>
</feature>
<dbReference type="PROSITE" id="PS50075">
    <property type="entry name" value="CARRIER"/>
    <property type="match status" value="1"/>
</dbReference>
<organism evidence="11 12">
    <name type="scientific">Periconia digitata</name>
    <dbReference type="NCBI Taxonomy" id="1303443"/>
    <lineage>
        <taxon>Eukaryota</taxon>
        <taxon>Fungi</taxon>
        <taxon>Dikarya</taxon>
        <taxon>Ascomycota</taxon>
        <taxon>Pezizomycotina</taxon>
        <taxon>Dothideomycetes</taxon>
        <taxon>Pleosporomycetidae</taxon>
        <taxon>Pleosporales</taxon>
        <taxon>Massarineae</taxon>
        <taxon>Periconiaceae</taxon>
        <taxon>Periconia</taxon>
    </lineage>
</organism>
<dbReference type="InterPro" id="IPR014030">
    <property type="entry name" value="Ketoacyl_synth_N"/>
</dbReference>
<dbReference type="Gene3D" id="3.90.180.10">
    <property type="entry name" value="Medium-chain alcohol dehydrogenases, catalytic domain"/>
    <property type="match status" value="1"/>
</dbReference>
<reference evidence="11" key="1">
    <citation type="submission" date="2023-01" db="EMBL/GenBank/DDBJ databases">
        <authorList>
            <person name="Van Ghelder C."/>
            <person name="Rancurel C."/>
        </authorList>
    </citation>
    <scope>NUCLEOTIDE SEQUENCE</scope>
    <source>
        <strain evidence="11">CNCM I-4278</strain>
    </source>
</reference>
<feature type="region of interest" description="C-terminal hotdog fold" evidence="6">
    <location>
        <begin position="1136"/>
        <end position="1288"/>
    </location>
</feature>
<dbReference type="InterPro" id="IPR049551">
    <property type="entry name" value="PKS_DH_C"/>
</dbReference>
<dbReference type="SUPFAM" id="SSF55048">
    <property type="entry name" value="Probable ACP-binding domain of malonyl-CoA ACP transacylase"/>
    <property type="match status" value="1"/>
</dbReference>
<feature type="domain" description="Ketosynthase family 3 (KS3)" evidence="9">
    <location>
        <begin position="33"/>
        <end position="457"/>
    </location>
</feature>
<dbReference type="InterPro" id="IPR049900">
    <property type="entry name" value="PKS_mFAS_DH"/>
</dbReference>
<dbReference type="CDD" id="cd00833">
    <property type="entry name" value="PKS"/>
    <property type="match status" value="1"/>
</dbReference>
<evidence type="ECO:0000256" key="6">
    <source>
        <dbReference type="PROSITE-ProRule" id="PRU01363"/>
    </source>
</evidence>
<dbReference type="Gene3D" id="3.40.366.10">
    <property type="entry name" value="Malonyl-Coenzyme A Acyl Carrier Protein, domain 2"/>
    <property type="match status" value="1"/>
</dbReference>
<dbReference type="SMART" id="SM00825">
    <property type="entry name" value="PKS_KS"/>
    <property type="match status" value="1"/>
</dbReference>
<keyword evidence="2" id="KW-0597">Phosphoprotein</keyword>
<dbReference type="InterPro" id="IPR016039">
    <property type="entry name" value="Thiolase-like"/>
</dbReference>
<dbReference type="InterPro" id="IPR001227">
    <property type="entry name" value="Ac_transferase_dom_sf"/>
</dbReference>